<accession>A0ACB8HJ67</accession>
<reference evidence="2" key="1">
    <citation type="journal article" date="2022" name="New Phytol.">
        <title>Phylogenomic structure and speciation in an emerging model: the Sphagnum magellanicum complex (Bryophyta).</title>
        <authorList>
            <person name="Shaw A.J."/>
            <person name="Piatkowski B."/>
            <person name="Duffy A.M."/>
            <person name="Aguero B."/>
            <person name="Imwattana K."/>
            <person name="Nieto-Lugilde M."/>
            <person name="Healey A."/>
            <person name="Weston D.J."/>
            <person name="Patel M.N."/>
            <person name="Schmutz J."/>
            <person name="Grimwood J."/>
            <person name="Yavitt J.B."/>
            <person name="Hassel K."/>
            <person name="Stenoien H.K."/>
            <person name="Flatberg K.I."/>
            <person name="Bickford C.P."/>
            <person name="Hicks K.A."/>
        </authorList>
    </citation>
    <scope>NUCLEOTIDE SEQUENCE [LARGE SCALE GENOMIC DNA]</scope>
</reference>
<evidence type="ECO:0000313" key="1">
    <source>
        <dbReference type="EMBL" id="KAH9556262.1"/>
    </source>
</evidence>
<dbReference type="EMBL" id="CM038913">
    <property type="protein sequence ID" value="KAH9556262.1"/>
    <property type="molecule type" value="Genomic_DNA"/>
</dbReference>
<dbReference type="Proteomes" id="UP000828922">
    <property type="component" value="Linkage Group LG07"/>
</dbReference>
<keyword evidence="2" id="KW-1185">Reference proteome</keyword>
<gene>
    <name evidence="1" type="ORF">CY35_07G017400</name>
</gene>
<evidence type="ECO:0000313" key="2">
    <source>
        <dbReference type="Proteomes" id="UP000828922"/>
    </source>
</evidence>
<organism evidence="1 2">
    <name type="scientific">Sphagnum magellanicum</name>
    <dbReference type="NCBI Taxonomy" id="128215"/>
    <lineage>
        <taxon>Eukaryota</taxon>
        <taxon>Viridiplantae</taxon>
        <taxon>Streptophyta</taxon>
        <taxon>Embryophyta</taxon>
        <taxon>Bryophyta</taxon>
        <taxon>Sphagnophytina</taxon>
        <taxon>Sphagnopsida</taxon>
        <taxon>Sphagnales</taxon>
        <taxon>Sphagnaceae</taxon>
        <taxon>Sphagnum</taxon>
    </lineage>
</organism>
<protein>
    <submittedName>
        <fullName evidence="1">Uncharacterized protein</fullName>
    </submittedName>
</protein>
<name>A0ACB8HJ67_9BRYO</name>
<comment type="caution">
    <text evidence="1">The sequence shown here is derived from an EMBL/GenBank/DDBJ whole genome shotgun (WGS) entry which is preliminary data.</text>
</comment>
<proteinExistence type="predicted"/>
<sequence>MAATLSDVYAQARHTLLQVRDGLERLERLESSGQQQQQQPSPSFRGGVGVGQEGPLVVAPDLAQRVKNELGQLQVWSTEMDRLWRQIIPKGPRDLWKRKVEQVAEEVEALKAGLEKYQGRQRRRQMEAQERAELFKRTRGDGAQVLQVYDEEAQSMQSVRNSSRLLDDAFSTGTAVLAQYAIQRDRLKQAQRKAYDVLNTVGLGNSVMRVIERRQLMDKWVAYVGMLVTIIIVIVFWRWTH</sequence>